<dbReference type="InterPro" id="IPR003961">
    <property type="entry name" value="FN3_dom"/>
</dbReference>
<gene>
    <name evidence="7" type="primary">LOC118275795</name>
</gene>
<dbReference type="RefSeq" id="XP_050551315.1">
    <property type="nucleotide sequence ID" value="XM_050695358.1"/>
</dbReference>
<evidence type="ECO:0000313" key="7">
    <source>
        <dbReference type="RefSeq" id="XP_050551315.1"/>
    </source>
</evidence>
<dbReference type="OrthoDB" id="6022609at2759"/>
<dbReference type="PANTHER" id="PTHR11348">
    <property type="entry name" value="CONNECTIVE TISSUE GROWTH FACTOR-RELATED"/>
    <property type="match status" value="1"/>
</dbReference>
<organism evidence="6 7">
    <name type="scientific">Spodoptera frugiperda</name>
    <name type="common">Fall armyworm</name>
    <dbReference type="NCBI Taxonomy" id="7108"/>
    <lineage>
        <taxon>Eukaryota</taxon>
        <taxon>Metazoa</taxon>
        <taxon>Ecdysozoa</taxon>
        <taxon>Arthropoda</taxon>
        <taxon>Hexapoda</taxon>
        <taxon>Insecta</taxon>
        <taxon>Pterygota</taxon>
        <taxon>Neoptera</taxon>
        <taxon>Endopterygota</taxon>
        <taxon>Lepidoptera</taxon>
        <taxon>Glossata</taxon>
        <taxon>Ditrysia</taxon>
        <taxon>Noctuoidea</taxon>
        <taxon>Noctuidae</taxon>
        <taxon>Amphipyrinae</taxon>
        <taxon>Spodoptera</taxon>
    </lineage>
</organism>
<feature type="compositionally biased region" description="Low complexity" evidence="2">
    <location>
        <begin position="72"/>
        <end position="90"/>
    </location>
</feature>
<feature type="compositionally biased region" description="Polar residues" evidence="2">
    <location>
        <begin position="1038"/>
        <end position="1050"/>
    </location>
</feature>
<dbReference type="InterPro" id="IPR036116">
    <property type="entry name" value="FN3_sf"/>
</dbReference>
<dbReference type="GO" id="GO:0005615">
    <property type="term" value="C:extracellular space"/>
    <property type="evidence" value="ECO:0007669"/>
    <property type="project" value="TreeGrafter"/>
</dbReference>
<evidence type="ECO:0000313" key="6">
    <source>
        <dbReference type="Proteomes" id="UP000829999"/>
    </source>
</evidence>
<dbReference type="PROSITE" id="PS50853">
    <property type="entry name" value="FN3"/>
    <property type="match status" value="1"/>
</dbReference>
<reference evidence="7" key="1">
    <citation type="submission" date="2025-08" db="UniProtKB">
        <authorList>
            <consortium name="RefSeq"/>
        </authorList>
    </citation>
    <scope>IDENTIFICATION</scope>
    <source>
        <tissue evidence="7">Whole larval tissue</tissue>
    </source>
</reference>
<evidence type="ECO:0000256" key="2">
    <source>
        <dbReference type="SAM" id="MobiDB-lite"/>
    </source>
</evidence>
<feature type="compositionally biased region" description="Low complexity" evidence="2">
    <location>
        <begin position="364"/>
        <end position="377"/>
    </location>
</feature>
<name>A0A9R0EX28_SPOFR</name>
<dbReference type="InterPro" id="IPR001007">
    <property type="entry name" value="VWF_dom"/>
</dbReference>
<feature type="domain" description="Fibronectin type-III" evidence="5">
    <location>
        <begin position="1220"/>
        <end position="1317"/>
    </location>
</feature>
<dbReference type="GO" id="GO:0045597">
    <property type="term" value="P:positive regulation of cell differentiation"/>
    <property type="evidence" value="ECO:0007669"/>
    <property type="project" value="TreeGrafter"/>
</dbReference>
<keyword evidence="3" id="KW-0472">Membrane</keyword>
<accession>A0A9R0EX28</accession>
<dbReference type="SMART" id="SM00214">
    <property type="entry name" value="VWC"/>
    <property type="match status" value="3"/>
</dbReference>
<feature type="region of interest" description="Disordered" evidence="2">
    <location>
        <begin position="356"/>
        <end position="377"/>
    </location>
</feature>
<feature type="region of interest" description="Disordered" evidence="2">
    <location>
        <begin position="1024"/>
        <end position="1089"/>
    </location>
</feature>
<feature type="compositionally biased region" description="Basic and acidic residues" evidence="2">
    <location>
        <begin position="783"/>
        <end position="794"/>
    </location>
</feature>
<evidence type="ECO:0000256" key="4">
    <source>
        <dbReference type="SAM" id="SignalP"/>
    </source>
</evidence>
<dbReference type="PANTHER" id="PTHR11348:SF34">
    <property type="entry name" value="EPIDERMAL CELL SURFACE RECEPTOR-RELATED"/>
    <property type="match status" value="1"/>
</dbReference>
<evidence type="ECO:0000256" key="3">
    <source>
        <dbReference type="SAM" id="Phobius"/>
    </source>
</evidence>
<evidence type="ECO:0000256" key="1">
    <source>
        <dbReference type="ARBA" id="ARBA00022729"/>
    </source>
</evidence>
<evidence type="ECO:0000259" key="5">
    <source>
        <dbReference type="PROSITE" id="PS50853"/>
    </source>
</evidence>
<sequence length="1508" mass="167797">MSVRAVALWCVVVAVSARAAAYTVDCNHEYTDCDTELSKITGEEDDVRANNRQPPQAQRQPTTEASGRQAQSTTLTTTSTTTTTELYIETSTERRMDSETEPTPLSEVGDPILPTQEIIKPRPRLLHLNVDELQNFAIALHNETNAKGQKKHLTDLSDVNLDVDDDDEPRMIPVEHKHKDMPEKFYANLQAPFHPLMTVERGSEEIDTCKENEIIYKIGERMDRGCEETCECVAGGVFDCSPRCKHPYIRRGRRLNDPLCFESPVDECCSIIACATGNAENGKVSKIDVCRYGNETHAIGSTWHIGCEQSCTCEPNSVVTCKPRCKPLPVSDKCINVQDPNDACCEVQVCDVSHDAHEEPENATTSTTTTTTTTTTSTTTEMIKGFEEYDEQIPNIQNIQRPLVLTEPIGSVKVLQNNSVQVNLMHLNQSEDPIHLLLSNDGGKSFSDVELKYSNLILNLEGGKDYILKTKETGTKFNFTITASDNGLNEVPNEDIHNVSKAGCYHDGQFYAIGDEFHIGCSELCECTGPDTHECAALVCPSHVGLELVSKGCVRWAPSPPATPPNCCPRSARCLSDGTCHYKGIAVPNWSEVPITLTGCEQRCFCENGELDCQEVCSPLPAVPPQSLRCPPTHRPAPVNISDEDCCKQWGCVPHPAGNGSSFQSFNMPVLGEMMNFVTPLPPETPTSAPVIPTPPFTTDAVDYYRHLNPVKSLPKYLKTVFPSTVTVVAQYQPESVSKPSPSTQGDNITVFSLNDVDAKFKTIHPEPPLVGTHDNWDLQHRKQEHPKLPDSYRKPLPPPTYQQTRGDQHINYITPDMKLHEFFHRPPPPTPRPLQQSAETGPVKSVYEPVRKVPISRIENLNFFLPSLERRPLSEFTKSHSEMKSNTMSDMHVPNLFEPVIQNNTGDFHIPHVILPQSSGRDQAFRKHVTILKTKDMKSPKPTEMYHDVLWEDDSKAHHVLTKDPNPYETVLLRPVLNSKPDVASTYTQNSKATHMGTKTYTTLDLEHLLNQMDVETVANKNLGRSADKDPGDPAGHTTTDGPSLQSFLPTIPPEIHFPHDDNIPDYDQNNIHRPMGPGEPALQGLPPGLTLPPGYGDMNKKLTVISLQADSPTSVKMLFGLPPVLVGLRGSVDLRYTDKADEDIAHWFSQVFAPADEILTTPRLEFRLTGLSPGTTYKIRGKLYLHNLPVEPESEIYTVRTLDSPSATPTVEEKRREIDSRLTIVDVNDTVAHVTWRRFGEDELQFIDAIQVRYRPVGTPIYSMTELLHHSRSTAELHDLRPGSRYEASLVLVPPPKATTELVDPGRIEFTTAPYVDPYNWTVTIEARTVGSEAAEVWWRGIPSPAERWVRVYRGAHACGSKREQDEFRLATRDLPPAITLTGLQPNTKCRVWLEMFLTNGKVKTSNVLEINTKHEDSPEPIDNEIEASSVASRHRGDYYGALVGVGAVAALGALTSLLLLLVVLRRHRPRSVPITTVPSAPRESSLPPYDNPAYKLELQQETMDL</sequence>
<dbReference type="InterPro" id="IPR050941">
    <property type="entry name" value="CCN"/>
</dbReference>
<protein>
    <submittedName>
        <fullName evidence="7">Uncharacterized protein LOC118275795 isoform X1</fullName>
    </submittedName>
</protein>
<dbReference type="GO" id="GO:0007155">
    <property type="term" value="P:cell adhesion"/>
    <property type="evidence" value="ECO:0007669"/>
    <property type="project" value="TreeGrafter"/>
</dbReference>
<feature type="signal peptide" evidence="4">
    <location>
        <begin position="1"/>
        <end position="21"/>
    </location>
</feature>
<keyword evidence="3" id="KW-1133">Transmembrane helix</keyword>
<proteinExistence type="predicted"/>
<feature type="region of interest" description="Disordered" evidence="2">
    <location>
        <begin position="783"/>
        <end position="807"/>
    </location>
</feature>
<dbReference type="InterPro" id="IPR013783">
    <property type="entry name" value="Ig-like_fold"/>
</dbReference>
<dbReference type="Gene3D" id="2.60.40.10">
    <property type="entry name" value="Immunoglobulins"/>
    <property type="match status" value="1"/>
</dbReference>
<keyword evidence="1 4" id="KW-0732">Signal</keyword>
<feature type="region of interest" description="Disordered" evidence="2">
    <location>
        <begin position="43"/>
        <end position="111"/>
    </location>
</feature>
<keyword evidence="3" id="KW-0812">Transmembrane</keyword>
<feature type="compositionally biased region" description="Low complexity" evidence="2">
    <location>
        <begin position="50"/>
        <end position="61"/>
    </location>
</feature>
<feature type="transmembrane region" description="Helical" evidence="3">
    <location>
        <begin position="1441"/>
        <end position="1467"/>
    </location>
</feature>
<dbReference type="CDD" id="cd00063">
    <property type="entry name" value="FN3"/>
    <property type="match status" value="1"/>
</dbReference>
<dbReference type="CTD" id="40861"/>
<feature type="chain" id="PRO_5040381276" evidence="4">
    <location>
        <begin position="22"/>
        <end position="1508"/>
    </location>
</feature>
<dbReference type="GeneID" id="118275795"/>
<dbReference type="GO" id="GO:0005178">
    <property type="term" value="F:integrin binding"/>
    <property type="evidence" value="ECO:0007669"/>
    <property type="project" value="TreeGrafter"/>
</dbReference>
<dbReference type="Proteomes" id="UP000829999">
    <property type="component" value="Chromosome 8"/>
</dbReference>
<feature type="compositionally biased region" description="Polar residues" evidence="2">
    <location>
        <begin position="62"/>
        <end position="71"/>
    </location>
</feature>
<keyword evidence="6" id="KW-1185">Reference proteome</keyword>
<dbReference type="SUPFAM" id="SSF49265">
    <property type="entry name" value="Fibronectin type III"/>
    <property type="match status" value="1"/>
</dbReference>